<reference evidence="1" key="1">
    <citation type="submission" date="2024-06" db="EMBL/GenBank/DDBJ databases">
        <title>High activity and specificity of bacteriophage cocktails against carbapenem-resistant Klebsiella pneumoniae belonging to high-risk clones CG258 and ST307.</title>
        <authorList>
            <person name="Jimenez Quiceno J."/>
            <person name="Salazar Ospina L."/>
            <person name="Tellez Carrasquilla S."/>
        </authorList>
    </citation>
    <scope>NUCLEOTIDE SEQUENCE</scope>
</reference>
<proteinExistence type="predicted"/>
<protein>
    <submittedName>
        <fullName evidence="1">Uncharacterized protein</fullName>
    </submittedName>
</protein>
<name>A0AAU8I099_9CAUD</name>
<dbReference type="EMBL" id="PP895363">
    <property type="protein sequence ID" value="XCI78169.1"/>
    <property type="molecule type" value="Genomic_DNA"/>
</dbReference>
<sequence>MPYSYYLVYTNESTKKDTGTNVYAANEQQAKDIGAVLLSRITGKNITPDKVFVDEESTIQEDDITTT</sequence>
<organism evidence="1">
    <name type="scientific">Klebsiella phage FKP3</name>
    <dbReference type="NCBI Taxonomy" id="3231233"/>
    <lineage>
        <taxon>Viruses</taxon>
        <taxon>Duplodnaviria</taxon>
        <taxon>Heunggongvirae</taxon>
        <taxon>Uroviricota</taxon>
        <taxon>Caudoviricetes</taxon>
        <taxon>Stephanstirmvirinae</taxon>
        <taxon>Justusliebigvirus</taxon>
    </lineage>
</organism>
<evidence type="ECO:0000313" key="1">
    <source>
        <dbReference type="EMBL" id="XCI78169.1"/>
    </source>
</evidence>
<accession>A0AAU8I099</accession>